<dbReference type="PROSITE" id="PS50045">
    <property type="entry name" value="SIGMA54_INTERACT_4"/>
    <property type="match status" value="1"/>
</dbReference>
<evidence type="ECO:0000259" key="8">
    <source>
        <dbReference type="PROSITE" id="PS50110"/>
    </source>
</evidence>
<gene>
    <name evidence="9" type="ORF">Ga0609869_001501</name>
</gene>
<reference evidence="9 10" key="1">
    <citation type="submission" date="2024-06" db="EMBL/GenBank/DDBJ databases">
        <title>Genome of Rhodovulum iodosum, a marine photoferrotroph.</title>
        <authorList>
            <person name="Bianchini G."/>
            <person name="Nikeleit V."/>
            <person name="Kappler A."/>
            <person name="Bryce C."/>
            <person name="Sanchez-Baracaldo P."/>
        </authorList>
    </citation>
    <scope>NUCLEOTIDE SEQUENCE [LARGE SCALE GENOMIC DNA]</scope>
    <source>
        <strain evidence="9 10">UT/N1</strain>
    </source>
</reference>
<keyword evidence="4" id="KW-0805">Transcription regulation</keyword>
<keyword evidence="1" id="KW-0547">Nucleotide-binding</keyword>
<dbReference type="EMBL" id="JBEHHI010000001">
    <property type="protein sequence ID" value="MEX5728148.1"/>
    <property type="molecule type" value="Genomic_DNA"/>
</dbReference>
<protein>
    <submittedName>
        <fullName evidence="9">DNA-binding NtrC family response regulator</fullName>
    </submittedName>
</protein>
<dbReference type="InterPro" id="IPR002078">
    <property type="entry name" value="Sigma_54_int"/>
</dbReference>
<keyword evidence="5" id="KW-0804">Transcription</keyword>
<dbReference type="InterPro" id="IPR058031">
    <property type="entry name" value="AAA_lid_NorR"/>
</dbReference>
<dbReference type="PANTHER" id="PTHR32071">
    <property type="entry name" value="TRANSCRIPTIONAL REGULATORY PROTEIN"/>
    <property type="match status" value="1"/>
</dbReference>
<dbReference type="Gene3D" id="3.40.50.2300">
    <property type="match status" value="1"/>
</dbReference>
<dbReference type="SMART" id="SM00448">
    <property type="entry name" value="REC"/>
    <property type="match status" value="1"/>
</dbReference>
<dbReference type="InterPro" id="IPR002197">
    <property type="entry name" value="HTH_Fis"/>
</dbReference>
<keyword evidence="9" id="KW-0238">DNA-binding</keyword>
<evidence type="ECO:0000313" key="9">
    <source>
        <dbReference type="EMBL" id="MEX5728148.1"/>
    </source>
</evidence>
<name>A0ABV3XS51_9RHOB</name>
<dbReference type="Gene3D" id="1.10.10.60">
    <property type="entry name" value="Homeodomain-like"/>
    <property type="match status" value="1"/>
</dbReference>
<dbReference type="PRINTS" id="PR01590">
    <property type="entry name" value="HTHFIS"/>
</dbReference>
<sequence>MLGGAHIVLVEDDQILGASLAQRLEIENATVVWLRQAARALPAIRTPRAPIDAVICDIRLPDGSGEDIFVTLCQTSAPPPFLFITGRGEIEQAVRLMRAGAADYITKPFEMGVFLERLRLLIGPREDAALPALLGVSPAAREVGALIDRAAAGAGPVLVHGAPGTGKTRVARRIHALSDRAAAPLIEVNLAREPDQRAAIAAATRTLGEGIIVLVGLERIEAPAQAELLDTLRGDFAGRLVATCGPGIDSLRATGVLRADLVAALAGMTVPIPPLRDRPDDAVWLAREILTQQAGGGSDAPPVLSGLAEASLRSHDWPDNGRELRARVMQAVKLARDGTIQPADLFPERRLIQHFPTLAEAREAAERDQILAALERTGGQVGEAARALNVSRTTLWEKMQKLGL</sequence>
<dbReference type="Gene3D" id="3.40.50.300">
    <property type="entry name" value="P-loop containing nucleotide triphosphate hydrolases"/>
    <property type="match status" value="1"/>
</dbReference>
<dbReference type="Proteomes" id="UP001560019">
    <property type="component" value="Unassembled WGS sequence"/>
</dbReference>
<evidence type="ECO:0000256" key="2">
    <source>
        <dbReference type="ARBA" id="ARBA00022840"/>
    </source>
</evidence>
<dbReference type="InterPro" id="IPR001789">
    <property type="entry name" value="Sig_transdc_resp-reg_receiver"/>
</dbReference>
<keyword evidence="2" id="KW-0067">ATP-binding</keyword>
<dbReference type="Pfam" id="PF00072">
    <property type="entry name" value="Response_reg"/>
    <property type="match status" value="1"/>
</dbReference>
<feature type="modified residue" description="4-aspartylphosphate" evidence="6">
    <location>
        <position position="57"/>
    </location>
</feature>
<dbReference type="RefSeq" id="WP_125408500.1">
    <property type="nucleotide sequence ID" value="NZ_JBEHHI010000001.1"/>
</dbReference>
<dbReference type="Pfam" id="PF02954">
    <property type="entry name" value="HTH_8"/>
    <property type="match status" value="1"/>
</dbReference>
<keyword evidence="3" id="KW-0902">Two-component regulatory system</keyword>
<dbReference type="SUPFAM" id="SSF52540">
    <property type="entry name" value="P-loop containing nucleoside triphosphate hydrolases"/>
    <property type="match status" value="1"/>
</dbReference>
<keyword evidence="6" id="KW-0597">Phosphoprotein</keyword>
<dbReference type="GO" id="GO:0003677">
    <property type="term" value="F:DNA binding"/>
    <property type="evidence" value="ECO:0007669"/>
    <property type="project" value="UniProtKB-KW"/>
</dbReference>
<evidence type="ECO:0000256" key="1">
    <source>
        <dbReference type="ARBA" id="ARBA00022741"/>
    </source>
</evidence>
<dbReference type="Pfam" id="PF25601">
    <property type="entry name" value="AAA_lid_14"/>
    <property type="match status" value="1"/>
</dbReference>
<feature type="domain" description="Sigma-54 factor interaction" evidence="7">
    <location>
        <begin position="133"/>
        <end position="333"/>
    </location>
</feature>
<dbReference type="InterPro" id="IPR011006">
    <property type="entry name" value="CheY-like_superfamily"/>
</dbReference>
<organism evidence="9 10">
    <name type="scientific">Rhodovulum iodosum</name>
    <dbReference type="NCBI Taxonomy" id="68291"/>
    <lineage>
        <taxon>Bacteria</taxon>
        <taxon>Pseudomonadati</taxon>
        <taxon>Pseudomonadota</taxon>
        <taxon>Alphaproteobacteria</taxon>
        <taxon>Rhodobacterales</taxon>
        <taxon>Paracoccaceae</taxon>
        <taxon>Rhodovulum</taxon>
    </lineage>
</organism>
<dbReference type="Gene3D" id="1.10.8.60">
    <property type="match status" value="1"/>
</dbReference>
<dbReference type="PANTHER" id="PTHR32071:SF77">
    <property type="entry name" value="TRANSCRIPTIONAL REGULATORY PROTEIN"/>
    <property type="match status" value="1"/>
</dbReference>
<dbReference type="SUPFAM" id="SSF52172">
    <property type="entry name" value="CheY-like"/>
    <property type="match status" value="1"/>
</dbReference>
<dbReference type="InterPro" id="IPR027417">
    <property type="entry name" value="P-loop_NTPase"/>
</dbReference>
<evidence type="ECO:0000256" key="6">
    <source>
        <dbReference type="PROSITE-ProRule" id="PRU00169"/>
    </source>
</evidence>
<evidence type="ECO:0000313" key="10">
    <source>
        <dbReference type="Proteomes" id="UP001560019"/>
    </source>
</evidence>
<proteinExistence type="predicted"/>
<accession>A0ABV3XS51</accession>
<evidence type="ECO:0000256" key="4">
    <source>
        <dbReference type="ARBA" id="ARBA00023015"/>
    </source>
</evidence>
<evidence type="ECO:0000256" key="3">
    <source>
        <dbReference type="ARBA" id="ARBA00023012"/>
    </source>
</evidence>
<evidence type="ECO:0000259" key="7">
    <source>
        <dbReference type="PROSITE" id="PS50045"/>
    </source>
</evidence>
<feature type="domain" description="Response regulatory" evidence="8">
    <location>
        <begin position="6"/>
        <end position="122"/>
    </location>
</feature>
<keyword evidence="10" id="KW-1185">Reference proteome</keyword>
<comment type="caution">
    <text evidence="9">The sequence shown here is derived from an EMBL/GenBank/DDBJ whole genome shotgun (WGS) entry which is preliminary data.</text>
</comment>
<dbReference type="Pfam" id="PF14532">
    <property type="entry name" value="Sigma54_activ_2"/>
    <property type="match status" value="1"/>
</dbReference>
<dbReference type="PROSITE" id="PS50110">
    <property type="entry name" value="RESPONSE_REGULATORY"/>
    <property type="match status" value="1"/>
</dbReference>
<dbReference type="InterPro" id="IPR009057">
    <property type="entry name" value="Homeodomain-like_sf"/>
</dbReference>
<dbReference type="SUPFAM" id="SSF46689">
    <property type="entry name" value="Homeodomain-like"/>
    <property type="match status" value="1"/>
</dbReference>
<evidence type="ECO:0000256" key="5">
    <source>
        <dbReference type="ARBA" id="ARBA00023163"/>
    </source>
</evidence>